<evidence type="ECO:0000313" key="1">
    <source>
        <dbReference type="EMBL" id="PKI76617.1"/>
    </source>
</evidence>
<dbReference type="AlphaFoldDB" id="A0A2I0L7E2"/>
<dbReference type="EMBL" id="PGOL01000111">
    <property type="protein sequence ID" value="PKI76617.1"/>
    <property type="molecule type" value="Genomic_DNA"/>
</dbReference>
<keyword evidence="2" id="KW-1185">Reference proteome</keyword>
<dbReference type="GO" id="GO:0010020">
    <property type="term" value="P:chloroplast fission"/>
    <property type="evidence" value="ECO:0007669"/>
    <property type="project" value="InterPro"/>
</dbReference>
<proteinExistence type="predicted"/>
<dbReference type="InterPro" id="IPR038939">
    <property type="entry name" value="PDV1/PDV2"/>
</dbReference>
<accession>A0A2I0L7E2</accession>
<dbReference type="PANTHER" id="PTHR33600">
    <property type="entry name" value="PLASTID DIVISION PROTEIN PDV2"/>
    <property type="match status" value="1"/>
</dbReference>
<comment type="caution">
    <text evidence="1">The sequence shown here is derived from an EMBL/GenBank/DDBJ whole genome shotgun (WGS) entry which is preliminary data.</text>
</comment>
<organism evidence="1 2">
    <name type="scientific">Punica granatum</name>
    <name type="common">Pomegranate</name>
    <dbReference type="NCBI Taxonomy" id="22663"/>
    <lineage>
        <taxon>Eukaryota</taxon>
        <taxon>Viridiplantae</taxon>
        <taxon>Streptophyta</taxon>
        <taxon>Embryophyta</taxon>
        <taxon>Tracheophyta</taxon>
        <taxon>Spermatophyta</taxon>
        <taxon>Magnoliopsida</taxon>
        <taxon>eudicotyledons</taxon>
        <taxon>Gunneridae</taxon>
        <taxon>Pentapetalae</taxon>
        <taxon>rosids</taxon>
        <taxon>malvids</taxon>
        <taxon>Myrtales</taxon>
        <taxon>Lythraceae</taxon>
        <taxon>Punica</taxon>
    </lineage>
</organism>
<gene>
    <name evidence="1" type="ORF">CRG98_002926</name>
</gene>
<evidence type="ECO:0000313" key="2">
    <source>
        <dbReference type="Proteomes" id="UP000233551"/>
    </source>
</evidence>
<name>A0A2I0L7E2_PUNGR</name>
<dbReference type="PANTHER" id="PTHR33600:SF5">
    <property type="entry name" value="PLASTID DIVISION PROTEIN PDV1"/>
    <property type="match status" value="1"/>
</dbReference>
<protein>
    <submittedName>
        <fullName evidence="1">Uncharacterized protein</fullName>
    </submittedName>
</protein>
<sequence>MELNEDLQGLIERAGELQDRIGDKIAGAHSYCKFCSERGRYCNVVSAEAYEDRERLVEIRDSLKDLETMLVYLQVHSLALHLLLVNILLRECPNRVIGISNVAILSRPVIDLFEANDSDYFIKMRLRSWQLVNWNAALVRLEESRSSLIEKANQYRGRSLDVIRELEECFGNGGIGFGLGANNDKMKEDAGPPARIRKRRLFGLLIGCIGSLFNPWKWHGAARIAVSMVLASVSVSSTVSLIHGCWQQNSISRRRSLSSVRSKRRIEKDMTLDVFYGRG</sequence>
<reference evidence="1 2" key="1">
    <citation type="submission" date="2017-11" db="EMBL/GenBank/DDBJ databases">
        <title>De-novo sequencing of pomegranate (Punica granatum L.) genome.</title>
        <authorList>
            <person name="Akparov Z."/>
            <person name="Amiraslanov A."/>
            <person name="Hajiyeva S."/>
            <person name="Abbasov M."/>
            <person name="Kaur K."/>
            <person name="Hamwieh A."/>
            <person name="Solovyev V."/>
            <person name="Salamov A."/>
            <person name="Braich B."/>
            <person name="Kosarev P."/>
            <person name="Mahmoud A."/>
            <person name="Hajiyev E."/>
            <person name="Babayeva S."/>
            <person name="Izzatullayeva V."/>
            <person name="Mammadov A."/>
            <person name="Mammadov A."/>
            <person name="Sharifova S."/>
            <person name="Ojaghi J."/>
            <person name="Eynullazada K."/>
            <person name="Bayramov B."/>
            <person name="Abdulazimova A."/>
            <person name="Shahmuradov I."/>
        </authorList>
    </citation>
    <scope>NUCLEOTIDE SEQUENCE [LARGE SCALE GENOMIC DNA]</scope>
    <source>
        <strain evidence="2">cv. AG2017</strain>
        <tissue evidence="1">Leaf</tissue>
    </source>
</reference>
<dbReference type="Proteomes" id="UP000233551">
    <property type="component" value="Unassembled WGS sequence"/>
</dbReference>